<evidence type="ECO:0000256" key="1">
    <source>
        <dbReference type="SAM" id="Phobius"/>
    </source>
</evidence>
<comment type="caution">
    <text evidence="3">The sequence shown here is derived from an EMBL/GenBank/DDBJ whole genome shotgun (WGS) entry which is preliminary data.</text>
</comment>
<reference evidence="3" key="1">
    <citation type="journal article" date="2020" name="mSystems">
        <title>Genome- and Community-Level Interaction Insights into Carbon Utilization and Element Cycling Functions of Hydrothermarchaeota in Hydrothermal Sediment.</title>
        <authorList>
            <person name="Zhou Z."/>
            <person name="Liu Y."/>
            <person name="Xu W."/>
            <person name="Pan J."/>
            <person name="Luo Z.H."/>
            <person name="Li M."/>
        </authorList>
    </citation>
    <scope>NUCLEOTIDE SEQUENCE [LARGE SCALE GENOMIC DNA]</scope>
    <source>
        <strain evidence="3">SpSt-548</strain>
    </source>
</reference>
<evidence type="ECO:0008006" key="4">
    <source>
        <dbReference type="Google" id="ProtNLM"/>
    </source>
</evidence>
<keyword evidence="1" id="KW-0472">Membrane</keyword>
<keyword evidence="2" id="KW-0732">Signal</keyword>
<keyword evidence="1" id="KW-1133">Transmembrane helix</keyword>
<proteinExistence type="predicted"/>
<sequence>MMRKCVVFVVLLIFTVSLAGCATDSGYYDPARSAGAGALGGAAAGAALGSIIGAAAGAPGKGAWIGAASGALAGGIAGAAYAHHKNQQLRSREAAMQQYQYAPGQAAMVDINEAVTQPPTVRPGQTVDMVMTYTILTPDNAPTQVTLYRAVTLGNTQVGQPYQVQAVNQNGTYQDRVGFQVPPDAPAGTYTVSNRVMTGFGSQERISYFTVVQ</sequence>
<evidence type="ECO:0000256" key="2">
    <source>
        <dbReference type="SAM" id="SignalP"/>
    </source>
</evidence>
<name>A0A7V4G9T3_9BACT</name>
<dbReference type="EMBL" id="DSXI01000584">
    <property type="protein sequence ID" value="HGS06010.1"/>
    <property type="molecule type" value="Genomic_DNA"/>
</dbReference>
<gene>
    <name evidence="3" type="ORF">ENT08_09835</name>
</gene>
<keyword evidence="1" id="KW-0812">Transmembrane</keyword>
<feature type="chain" id="PRO_5031560950" description="Glycine zipper domain-containing protein" evidence="2">
    <location>
        <begin position="20"/>
        <end position="213"/>
    </location>
</feature>
<feature type="transmembrane region" description="Helical" evidence="1">
    <location>
        <begin position="63"/>
        <end position="82"/>
    </location>
</feature>
<protein>
    <recommendedName>
        <fullName evidence="4">Glycine zipper domain-containing protein</fullName>
    </recommendedName>
</protein>
<organism evidence="3">
    <name type="scientific">Desulfobacca acetoxidans</name>
    <dbReference type="NCBI Taxonomy" id="60893"/>
    <lineage>
        <taxon>Bacteria</taxon>
        <taxon>Pseudomonadati</taxon>
        <taxon>Thermodesulfobacteriota</taxon>
        <taxon>Desulfobaccia</taxon>
        <taxon>Desulfobaccales</taxon>
        <taxon>Desulfobaccaceae</taxon>
        <taxon>Desulfobacca</taxon>
    </lineage>
</organism>
<evidence type="ECO:0000313" key="3">
    <source>
        <dbReference type="EMBL" id="HGS06010.1"/>
    </source>
</evidence>
<feature type="signal peptide" evidence="2">
    <location>
        <begin position="1"/>
        <end position="19"/>
    </location>
</feature>
<dbReference type="AlphaFoldDB" id="A0A7V4G9T3"/>
<accession>A0A7V4G9T3</accession>
<feature type="transmembrane region" description="Helical" evidence="1">
    <location>
        <begin position="37"/>
        <end position="56"/>
    </location>
</feature>
<dbReference type="PROSITE" id="PS51257">
    <property type="entry name" value="PROKAR_LIPOPROTEIN"/>
    <property type="match status" value="1"/>
</dbReference>